<reference evidence="2" key="1">
    <citation type="submission" date="2020-08" db="EMBL/GenBank/DDBJ databases">
        <title>Multicomponent nature underlies the extraordinary mechanical properties of spider dragline silk.</title>
        <authorList>
            <person name="Kono N."/>
            <person name="Nakamura H."/>
            <person name="Mori M."/>
            <person name="Yoshida Y."/>
            <person name="Ohtoshi R."/>
            <person name="Malay A.D."/>
            <person name="Moran D.A.P."/>
            <person name="Tomita M."/>
            <person name="Numata K."/>
            <person name="Arakawa K."/>
        </authorList>
    </citation>
    <scope>NUCLEOTIDE SEQUENCE</scope>
</reference>
<protein>
    <submittedName>
        <fullName evidence="2">Uncharacterized protein</fullName>
    </submittedName>
</protein>
<evidence type="ECO:0000313" key="2">
    <source>
        <dbReference type="EMBL" id="GFY45688.1"/>
    </source>
</evidence>
<accession>A0A8X6X2D3</accession>
<sequence>MITTLRNQTHKVNTTAFVEMVKQRTIYKDLSTCVKKRPGITYSQAAGTSNSKSNQQMAPHHKETPAALVTNQANQSSPLIPPPTVNNTNRT</sequence>
<evidence type="ECO:0000313" key="3">
    <source>
        <dbReference type="Proteomes" id="UP000886998"/>
    </source>
</evidence>
<feature type="region of interest" description="Disordered" evidence="1">
    <location>
        <begin position="42"/>
        <end position="91"/>
    </location>
</feature>
<evidence type="ECO:0000256" key="1">
    <source>
        <dbReference type="SAM" id="MobiDB-lite"/>
    </source>
</evidence>
<proteinExistence type="predicted"/>
<dbReference type="AlphaFoldDB" id="A0A8X6X2D3"/>
<dbReference type="EMBL" id="BMAV01004969">
    <property type="protein sequence ID" value="GFY45688.1"/>
    <property type="molecule type" value="Genomic_DNA"/>
</dbReference>
<organism evidence="2 3">
    <name type="scientific">Trichonephila inaurata madagascariensis</name>
    <dbReference type="NCBI Taxonomy" id="2747483"/>
    <lineage>
        <taxon>Eukaryota</taxon>
        <taxon>Metazoa</taxon>
        <taxon>Ecdysozoa</taxon>
        <taxon>Arthropoda</taxon>
        <taxon>Chelicerata</taxon>
        <taxon>Arachnida</taxon>
        <taxon>Araneae</taxon>
        <taxon>Araneomorphae</taxon>
        <taxon>Entelegynae</taxon>
        <taxon>Araneoidea</taxon>
        <taxon>Nephilidae</taxon>
        <taxon>Trichonephila</taxon>
        <taxon>Trichonephila inaurata</taxon>
    </lineage>
</organism>
<gene>
    <name evidence="2" type="ORF">TNIN_305511</name>
</gene>
<feature type="compositionally biased region" description="Polar residues" evidence="1">
    <location>
        <begin position="69"/>
        <end position="78"/>
    </location>
</feature>
<keyword evidence="3" id="KW-1185">Reference proteome</keyword>
<feature type="compositionally biased region" description="Polar residues" evidence="1">
    <location>
        <begin position="42"/>
        <end position="57"/>
    </location>
</feature>
<name>A0A8X6X2D3_9ARAC</name>
<dbReference type="Proteomes" id="UP000886998">
    <property type="component" value="Unassembled WGS sequence"/>
</dbReference>
<comment type="caution">
    <text evidence="2">The sequence shown here is derived from an EMBL/GenBank/DDBJ whole genome shotgun (WGS) entry which is preliminary data.</text>
</comment>